<dbReference type="PROSITE" id="PS50885">
    <property type="entry name" value="HAMP"/>
    <property type="match status" value="1"/>
</dbReference>
<keyword evidence="8 13" id="KW-0472">Membrane</keyword>
<accession>Q2RNI8</accession>
<evidence type="ECO:0000256" key="3">
    <source>
        <dbReference type="ARBA" id="ARBA00022481"/>
    </source>
</evidence>
<dbReference type="Gene3D" id="6.10.340.10">
    <property type="match status" value="1"/>
</dbReference>
<evidence type="ECO:0000256" key="8">
    <source>
        <dbReference type="ARBA" id="ARBA00023136"/>
    </source>
</evidence>
<comment type="subcellular location">
    <subcellularLocation>
        <location evidence="1">Cell inner membrane</location>
        <topology evidence="1">Multi-pass membrane protein</topology>
    </subcellularLocation>
</comment>
<dbReference type="InterPro" id="IPR004089">
    <property type="entry name" value="MCPsignal_dom"/>
</dbReference>
<gene>
    <name evidence="16" type="ordered locus">Rru_A3513</name>
</gene>
<sequence length="585" mass="60558">MGSGRSVQRGDRLGEETPGAGEKGTIMLRDISIRARLFGVTGALLLLLLGVGGLGLWGMASGQGALDDIHENRVIPLAELKQLSDLYARDVVDNTHRILGGTVSYAEGIARLDGALAEAGRLWRGYQAKPQALGEREASERLTPLLAEADAAAAKLRGLLQKKDKISLLGFANRELPKAIDPVTEGLRALISLQLDLAQSDYAESAVRQKTTTLAMLALIALAVAVGAVLSLAVLRSITRPLGALNAAVARLSAGETATPVPGTEARTEIAPLAGAIEQWRTTLVEESRRRAAEARERQARDARQQRVMAATARFEDRVAGLVTAMAEGVSGLHRAADTLGATAEQTRVRAATVSGATATTSENVETVSAATSQLTASISEIARQVETSSESARGAVRQAEQTNQRVKTLTEAAGRIGDVVGLITDIASQTNLLALNATIESARAGEAGKGFAVVAGEVKTLAGQTTRATGDIAAHIATVQAETREAVDALAGIGQAITRVEDLVAGVAAAVAQQDVATREIARSIAQTADSARAVSRTIAEVNGGAEETGALAGAVARSATRLQADGAALDAAVRDFLGEVKQA</sequence>
<dbReference type="PROSITE" id="PS50111">
    <property type="entry name" value="CHEMOTAXIS_TRANSDUC_2"/>
    <property type="match status" value="1"/>
</dbReference>
<protein>
    <submittedName>
        <fullName evidence="16">Chemotaxis sensory transducer</fullName>
    </submittedName>
</protein>
<evidence type="ECO:0000256" key="2">
    <source>
        <dbReference type="ARBA" id="ARBA00022475"/>
    </source>
</evidence>
<dbReference type="Gene3D" id="1.10.287.950">
    <property type="entry name" value="Methyl-accepting chemotaxis protein"/>
    <property type="match status" value="1"/>
</dbReference>
<dbReference type="AlphaFoldDB" id="Q2RNI8"/>
<evidence type="ECO:0000256" key="7">
    <source>
        <dbReference type="ARBA" id="ARBA00022989"/>
    </source>
</evidence>
<dbReference type="GO" id="GO:0005886">
    <property type="term" value="C:plasma membrane"/>
    <property type="evidence" value="ECO:0007669"/>
    <property type="project" value="UniProtKB-SubCell"/>
</dbReference>
<dbReference type="HOGENOM" id="CLU_000445_107_27_5"/>
<evidence type="ECO:0000256" key="5">
    <source>
        <dbReference type="ARBA" id="ARBA00022519"/>
    </source>
</evidence>
<evidence type="ECO:0000313" key="17">
    <source>
        <dbReference type="Proteomes" id="UP000001929"/>
    </source>
</evidence>
<keyword evidence="7 13" id="KW-1133">Transmembrane helix</keyword>
<evidence type="ECO:0000259" key="14">
    <source>
        <dbReference type="PROSITE" id="PS50111"/>
    </source>
</evidence>
<evidence type="ECO:0000256" key="10">
    <source>
        <dbReference type="ARBA" id="ARBA00029447"/>
    </source>
</evidence>
<feature type="domain" description="Methyl-accepting transducer" evidence="14">
    <location>
        <begin position="329"/>
        <end position="565"/>
    </location>
</feature>
<feature type="transmembrane region" description="Helical" evidence="13">
    <location>
        <begin position="214"/>
        <end position="235"/>
    </location>
</feature>
<evidence type="ECO:0000256" key="11">
    <source>
        <dbReference type="PROSITE-ProRule" id="PRU00284"/>
    </source>
</evidence>
<keyword evidence="4" id="KW-0145">Chemotaxis</keyword>
<comment type="similarity">
    <text evidence="10">Belongs to the methyl-accepting chemotaxis (MCP) protein family.</text>
</comment>
<dbReference type="Pfam" id="PF00672">
    <property type="entry name" value="HAMP"/>
    <property type="match status" value="1"/>
</dbReference>
<dbReference type="KEGG" id="rru:Rru_A3513"/>
<feature type="region of interest" description="Disordered" evidence="12">
    <location>
        <begin position="1"/>
        <end position="21"/>
    </location>
</feature>
<dbReference type="PATRIC" id="fig|269796.9.peg.3630"/>
<proteinExistence type="inferred from homology"/>
<dbReference type="PhylomeDB" id="Q2RNI8"/>
<feature type="transmembrane region" description="Helical" evidence="13">
    <location>
        <begin position="37"/>
        <end position="60"/>
    </location>
</feature>
<dbReference type="eggNOG" id="COG0840">
    <property type="taxonomic scope" value="Bacteria"/>
</dbReference>
<dbReference type="InterPro" id="IPR003660">
    <property type="entry name" value="HAMP_dom"/>
</dbReference>
<evidence type="ECO:0000256" key="12">
    <source>
        <dbReference type="SAM" id="MobiDB-lite"/>
    </source>
</evidence>
<dbReference type="Pfam" id="PF02203">
    <property type="entry name" value="TarH"/>
    <property type="match status" value="1"/>
</dbReference>
<keyword evidence="5" id="KW-0997">Cell inner membrane</keyword>
<dbReference type="STRING" id="269796.Rru_A3513"/>
<dbReference type="PANTHER" id="PTHR32089:SF112">
    <property type="entry name" value="LYSOZYME-LIKE PROTEIN-RELATED"/>
    <property type="match status" value="1"/>
</dbReference>
<dbReference type="PANTHER" id="PTHR32089">
    <property type="entry name" value="METHYL-ACCEPTING CHEMOTAXIS PROTEIN MCPB"/>
    <property type="match status" value="1"/>
</dbReference>
<dbReference type="Proteomes" id="UP000001929">
    <property type="component" value="Chromosome"/>
</dbReference>
<keyword evidence="3" id="KW-0488">Methylation</keyword>
<evidence type="ECO:0000313" key="16">
    <source>
        <dbReference type="EMBL" id="ABC24307.1"/>
    </source>
</evidence>
<dbReference type="InterPro" id="IPR003122">
    <property type="entry name" value="Tar_rcpt_lig-bd"/>
</dbReference>
<keyword evidence="9 11" id="KW-0807">Transducer</keyword>
<evidence type="ECO:0000259" key="15">
    <source>
        <dbReference type="PROSITE" id="PS50885"/>
    </source>
</evidence>
<feature type="domain" description="HAMP" evidence="15">
    <location>
        <begin position="236"/>
        <end position="289"/>
    </location>
</feature>
<dbReference type="EMBL" id="CP000230">
    <property type="protein sequence ID" value="ABC24307.1"/>
    <property type="molecule type" value="Genomic_DNA"/>
</dbReference>
<evidence type="ECO:0000256" key="9">
    <source>
        <dbReference type="ARBA" id="ARBA00023224"/>
    </source>
</evidence>
<dbReference type="PRINTS" id="PR00260">
    <property type="entry name" value="CHEMTRNSDUCR"/>
</dbReference>
<dbReference type="GO" id="GO:0004888">
    <property type="term" value="F:transmembrane signaling receptor activity"/>
    <property type="evidence" value="ECO:0007669"/>
    <property type="project" value="InterPro"/>
</dbReference>
<keyword evidence="2" id="KW-1003">Cell membrane</keyword>
<dbReference type="SMART" id="SM00304">
    <property type="entry name" value="HAMP"/>
    <property type="match status" value="1"/>
</dbReference>
<reference evidence="16 17" key="1">
    <citation type="journal article" date="2011" name="Stand. Genomic Sci.">
        <title>Complete genome sequence of Rhodospirillum rubrum type strain (S1).</title>
        <authorList>
            <person name="Munk A.C."/>
            <person name="Copeland A."/>
            <person name="Lucas S."/>
            <person name="Lapidus A."/>
            <person name="Del Rio T.G."/>
            <person name="Barry K."/>
            <person name="Detter J.C."/>
            <person name="Hammon N."/>
            <person name="Israni S."/>
            <person name="Pitluck S."/>
            <person name="Brettin T."/>
            <person name="Bruce D."/>
            <person name="Han C."/>
            <person name="Tapia R."/>
            <person name="Gilna P."/>
            <person name="Schmutz J."/>
            <person name="Larimer F."/>
            <person name="Land M."/>
            <person name="Kyrpides N.C."/>
            <person name="Mavromatis K."/>
            <person name="Richardson P."/>
            <person name="Rohde M."/>
            <person name="Goker M."/>
            <person name="Klenk H.P."/>
            <person name="Zhang Y."/>
            <person name="Roberts G.P."/>
            <person name="Reslewic S."/>
            <person name="Schwartz D.C."/>
        </authorList>
    </citation>
    <scope>NUCLEOTIDE SEQUENCE [LARGE SCALE GENOMIC DNA]</scope>
    <source>
        <strain evidence="17">ATCC 11170 / ATH 1.1.1 / DSM 467 / LMG 4362 / NCIMB 8255 / S1</strain>
    </source>
</reference>
<dbReference type="SUPFAM" id="SSF158472">
    <property type="entry name" value="HAMP domain-like"/>
    <property type="match status" value="1"/>
</dbReference>
<dbReference type="GO" id="GO:0007165">
    <property type="term" value="P:signal transduction"/>
    <property type="evidence" value="ECO:0007669"/>
    <property type="project" value="UniProtKB-KW"/>
</dbReference>
<name>Q2RNI8_RHORT</name>
<dbReference type="InterPro" id="IPR004090">
    <property type="entry name" value="Chemotax_Me-accpt_rcpt"/>
</dbReference>
<organism evidence="16 17">
    <name type="scientific">Rhodospirillum rubrum (strain ATCC 11170 / ATH 1.1.1 / DSM 467 / LMG 4362 / NCIMB 8255 / S1)</name>
    <dbReference type="NCBI Taxonomy" id="269796"/>
    <lineage>
        <taxon>Bacteria</taxon>
        <taxon>Pseudomonadati</taxon>
        <taxon>Pseudomonadota</taxon>
        <taxon>Alphaproteobacteria</taxon>
        <taxon>Rhodospirillales</taxon>
        <taxon>Rhodospirillaceae</taxon>
        <taxon>Rhodospirillum</taxon>
    </lineage>
</organism>
<evidence type="ECO:0000256" key="4">
    <source>
        <dbReference type="ARBA" id="ARBA00022500"/>
    </source>
</evidence>
<keyword evidence="6 13" id="KW-0812">Transmembrane</keyword>
<dbReference type="SMART" id="SM00283">
    <property type="entry name" value="MA"/>
    <property type="match status" value="1"/>
</dbReference>
<keyword evidence="17" id="KW-1185">Reference proteome</keyword>
<dbReference type="EnsemblBacteria" id="ABC24307">
    <property type="protein sequence ID" value="ABC24307"/>
    <property type="gene ID" value="Rru_A3513"/>
</dbReference>
<dbReference type="Pfam" id="PF00015">
    <property type="entry name" value="MCPsignal"/>
    <property type="match status" value="1"/>
</dbReference>
<evidence type="ECO:0000256" key="6">
    <source>
        <dbReference type="ARBA" id="ARBA00022692"/>
    </source>
</evidence>
<dbReference type="SUPFAM" id="SSF58104">
    <property type="entry name" value="Methyl-accepting chemotaxis protein (MCP) signaling domain"/>
    <property type="match status" value="1"/>
</dbReference>
<evidence type="ECO:0000256" key="1">
    <source>
        <dbReference type="ARBA" id="ARBA00004429"/>
    </source>
</evidence>
<evidence type="ECO:0000256" key="13">
    <source>
        <dbReference type="SAM" id="Phobius"/>
    </source>
</evidence>
<dbReference type="GO" id="GO:0006935">
    <property type="term" value="P:chemotaxis"/>
    <property type="evidence" value="ECO:0007669"/>
    <property type="project" value="UniProtKB-KW"/>
</dbReference>